<dbReference type="EMBL" id="HBIJ01005505">
    <property type="protein sequence ID" value="CAE0363152.1"/>
    <property type="molecule type" value="Transcribed_RNA"/>
</dbReference>
<protein>
    <recommendedName>
        <fullName evidence="5">MYND-type domain-containing protein</fullName>
    </recommendedName>
</protein>
<proteinExistence type="predicted"/>
<dbReference type="Gene3D" id="2.120.10.80">
    <property type="entry name" value="Kelch-type beta propeller"/>
    <property type="match status" value="2"/>
</dbReference>
<evidence type="ECO:0000256" key="1">
    <source>
        <dbReference type="ARBA" id="ARBA00022723"/>
    </source>
</evidence>
<feature type="domain" description="MYND-type" evidence="5">
    <location>
        <begin position="855"/>
        <end position="919"/>
    </location>
</feature>
<dbReference type="InterPro" id="IPR002893">
    <property type="entry name" value="Znf_MYND"/>
</dbReference>
<dbReference type="PROSITE" id="PS50865">
    <property type="entry name" value="ZF_MYND_2"/>
    <property type="match status" value="1"/>
</dbReference>
<keyword evidence="1" id="KW-0479">Metal-binding</keyword>
<keyword evidence="3" id="KW-0862">Zinc</keyword>
<evidence type="ECO:0000259" key="5">
    <source>
        <dbReference type="PROSITE" id="PS50865"/>
    </source>
</evidence>
<dbReference type="InterPro" id="IPR011043">
    <property type="entry name" value="Gal_Oxase/kelch_b-propeller"/>
</dbReference>
<dbReference type="Gene3D" id="6.10.140.2220">
    <property type="match status" value="1"/>
</dbReference>
<organism evidence="6">
    <name type="scientific">Aureoumbra lagunensis</name>
    <dbReference type="NCBI Taxonomy" id="44058"/>
    <lineage>
        <taxon>Eukaryota</taxon>
        <taxon>Sar</taxon>
        <taxon>Stramenopiles</taxon>
        <taxon>Ochrophyta</taxon>
        <taxon>Pelagophyceae</taxon>
        <taxon>Pelagomonadales</taxon>
        <taxon>Aureoumbra</taxon>
    </lineage>
</organism>
<sequence>MEYDDKTVWSLASIGAKEVLEKSQNIVSCEFSSQHSGSIVQELENALVQIRFFEDKLGKRLKKSIKKEIARLRWLELSKFSSYIDKEVDNSSQTKLWEACTIASHGLFYDKNQPNLLALRGICYLLRFMPYEALGDITQALSIPPNQWYPNDIYKYIKESYDEMFMDHLDSGSWQKVHTQNGPSRGVANAAYCTTDDSQLFIFAGFYGSPEDYVQYNLPQCTNDLWRLDLHSMQWHSFKKNNSWPCPRCGARAAAVSKGIVVHGGKIFHGGFSDKVELLHELLLDDLWLFNTRSQRWSSIQPKGPKPSMRCDHVLVAKNDCIFCWGGLNGDEKMWILDLNQETKFCWTALQEGESPRQNCVFGLIGSDTLLILGGTTSKFTEEKQYYDPKEQLHFNLQTHTWTILRHMVHYLVGQTEAAGVVYNDNLFVFGGYSDARMITDFSSDKDNGIIASGYTCESFYYNSLFRLVSAKQQDSHTSSIRYATPAGEILPKRSASAIASIDPQGNFLCWGGYSTLGPCETRFAKEKVYGEQRVTVFNTLWRYKFYQEPPLPFRTMNQLDITKIPRATTTDISKEKSLSIHGLKNACHLNGQYARLVKDCGDRVIMELFFPKRKVSVPRICVGHSGQINSQVEVERGVHQINQINYDSWLEACRHVIAHDLSKRQQFSKLWIENHREWLKDALRRGADSSCRAALVAKYNQLRPPRPHDQMHTSHFVWVEESNLDKHFMKAHEKVFTENNNKFWRDEIIDRENLKDIYAYCSFLILLVPYLHDPNDDDIPEHVLDLKKEKAAYSTLRLHAWSFTIAPGFGAVPHDQQIVQDSPEGGSRHEEVQRLLQIDDFEQVPHHFGSFRCCFYCRKISKTSLIQKGVQVGDMSEEQYSTVVCDALQACAKCKVTSYCSKQCQTADWARHKNSGECTNLRQRRKQREHVATTQGWGELLQHQEKGQEL</sequence>
<dbReference type="InterPro" id="IPR015915">
    <property type="entry name" value="Kelch-typ_b-propeller"/>
</dbReference>
<gene>
    <name evidence="6" type="ORF">ALAG00032_LOCUS3893</name>
</gene>
<dbReference type="PANTHER" id="PTHR23244">
    <property type="entry name" value="KELCH REPEAT DOMAIN"/>
    <property type="match status" value="1"/>
</dbReference>
<reference evidence="6" key="1">
    <citation type="submission" date="2021-01" db="EMBL/GenBank/DDBJ databases">
        <authorList>
            <person name="Corre E."/>
            <person name="Pelletier E."/>
            <person name="Niang G."/>
            <person name="Scheremetjew M."/>
            <person name="Finn R."/>
            <person name="Kale V."/>
            <person name="Holt S."/>
            <person name="Cochrane G."/>
            <person name="Meng A."/>
            <person name="Brown T."/>
            <person name="Cohen L."/>
        </authorList>
    </citation>
    <scope>NUCLEOTIDE SEQUENCE</scope>
    <source>
        <strain evidence="6">CCMP1510</strain>
    </source>
</reference>
<dbReference type="Pfam" id="PF01753">
    <property type="entry name" value="zf-MYND"/>
    <property type="match status" value="1"/>
</dbReference>
<dbReference type="AlphaFoldDB" id="A0A7S3JS50"/>
<evidence type="ECO:0000313" key="6">
    <source>
        <dbReference type="EMBL" id="CAE0363152.1"/>
    </source>
</evidence>
<evidence type="ECO:0000256" key="4">
    <source>
        <dbReference type="PROSITE-ProRule" id="PRU00134"/>
    </source>
</evidence>
<evidence type="ECO:0000256" key="3">
    <source>
        <dbReference type="ARBA" id="ARBA00022833"/>
    </source>
</evidence>
<name>A0A7S3JS50_9STRA</name>
<dbReference type="SUPFAM" id="SSF144232">
    <property type="entry name" value="HIT/MYND zinc finger-like"/>
    <property type="match status" value="1"/>
</dbReference>
<evidence type="ECO:0000256" key="2">
    <source>
        <dbReference type="ARBA" id="ARBA00022771"/>
    </source>
</evidence>
<dbReference type="Pfam" id="PF24681">
    <property type="entry name" value="Kelch_KLHDC2_KLHL20_DRC7"/>
    <property type="match status" value="1"/>
</dbReference>
<dbReference type="SUPFAM" id="SSF117281">
    <property type="entry name" value="Kelch motif"/>
    <property type="match status" value="1"/>
</dbReference>
<accession>A0A7S3JS50</accession>
<keyword evidence="2 4" id="KW-0863">Zinc-finger</keyword>
<dbReference type="SUPFAM" id="SSF50965">
    <property type="entry name" value="Galactose oxidase, central domain"/>
    <property type="match status" value="1"/>
</dbReference>
<dbReference type="GO" id="GO:0008270">
    <property type="term" value="F:zinc ion binding"/>
    <property type="evidence" value="ECO:0007669"/>
    <property type="project" value="UniProtKB-KW"/>
</dbReference>